<evidence type="ECO:0000259" key="3">
    <source>
        <dbReference type="Pfam" id="PF23086"/>
    </source>
</evidence>
<feature type="region of interest" description="Disordered" evidence="1">
    <location>
        <begin position="311"/>
        <end position="330"/>
    </location>
</feature>
<feature type="compositionally biased region" description="Basic residues" evidence="1">
    <location>
        <begin position="164"/>
        <end position="182"/>
    </location>
</feature>
<accession>A0A7J7GKZ5</accession>
<dbReference type="InterPro" id="IPR031722">
    <property type="entry name" value="Coilin_N"/>
</dbReference>
<feature type="region of interest" description="Disordered" evidence="1">
    <location>
        <begin position="375"/>
        <end position="394"/>
    </location>
</feature>
<dbReference type="GO" id="GO:0000387">
    <property type="term" value="P:spliceosomal snRNP assembly"/>
    <property type="evidence" value="ECO:0007669"/>
    <property type="project" value="TreeGrafter"/>
</dbReference>
<feature type="compositionally biased region" description="Acidic residues" evidence="1">
    <location>
        <begin position="138"/>
        <end position="147"/>
    </location>
</feature>
<dbReference type="EMBL" id="JACBKZ010000010">
    <property type="protein sequence ID" value="KAF5940048.1"/>
    <property type="molecule type" value="Genomic_DNA"/>
</dbReference>
<proteinExistence type="predicted"/>
<feature type="compositionally biased region" description="Polar residues" evidence="1">
    <location>
        <begin position="561"/>
        <end position="571"/>
    </location>
</feature>
<dbReference type="GO" id="GO:0030620">
    <property type="term" value="F:U2 snRNA binding"/>
    <property type="evidence" value="ECO:0007669"/>
    <property type="project" value="TreeGrafter"/>
</dbReference>
<dbReference type="Proteomes" id="UP000593564">
    <property type="component" value="Unassembled WGS sequence"/>
</dbReference>
<evidence type="ECO:0000256" key="1">
    <source>
        <dbReference type="SAM" id="MobiDB-lite"/>
    </source>
</evidence>
<comment type="caution">
    <text evidence="4">The sequence shown here is derived from an EMBL/GenBank/DDBJ whole genome shotgun (WGS) entry which is preliminary data.</text>
</comment>
<feature type="domain" description="Coilin tudor" evidence="3">
    <location>
        <begin position="412"/>
        <end position="517"/>
    </location>
</feature>
<name>A0A7J7GKZ5_CAMSI</name>
<dbReference type="GO" id="GO:0030619">
    <property type="term" value="F:U1 snRNA binding"/>
    <property type="evidence" value="ECO:0007669"/>
    <property type="project" value="TreeGrafter"/>
</dbReference>
<reference evidence="4 5" key="2">
    <citation type="submission" date="2020-07" db="EMBL/GenBank/DDBJ databases">
        <title>Genome assembly of wild tea tree DASZ reveals pedigree and selection history of tea varieties.</title>
        <authorList>
            <person name="Zhang W."/>
        </authorList>
    </citation>
    <scope>NUCLEOTIDE SEQUENCE [LARGE SCALE GENOMIC DNA]</scope>
    <source>
        <strain evidence="5">cv. G240</strain>
        <tissue evidence="4">Leaf</tissue>
    </source>
</reference>
<feature type="region of interest" description="Disordered" evidence="1">
    <location>
        <begin position="553"/>
        <end position="580"/>
    </location>
</feature>
<dbReference type="PANTHER" id="PTHR15197">
    <property type="entry name" value="COILIN P80"/>
    <property type="match status" value="1"/>
</dbReference>
<dbReference type="PANTHER" id="PTHR15197:SF0">
    <property type="entry name" value="COILIN"/>
    <property type="match status" value="1"/>
</dbReference>
<evidence type="ECO:0000313" key="5">
    <source>
        <dbReference type="Proteomes" id="UP000593564"/>
    </source>
</evidence>
<feature type="compositionally biased region" description="Polar residues" evidence="1">
    <location>
        <begin position="191"/>
        <end position="200"/>
    </location>
</feature>
<evidence type="ECO:0000313" key="4">
    <source>
        <dbReference type="EMBL" id="KAF5940048.1"/>
    </source>
</evidence>
<protein>
    <recommendedName>
        <fullName evidence="6">Coilin</fullName>
    </recommendedName>
</protein>
<feature type="region of interest" description="Disordered" evidence="1">
    <location>
        <begin position="130"/>
        <end position="204"/>
    </location>
</feature>
<dbReference type="InterPro" id="IPR024822">
    <property type="entry name" value="Coilin"/>
</dbReference>
<keyword evidence="5" id="KW-1185">Reference proteome</keyword>
<organism evidence="4 5">
    <name type="scientific">Camellia sinensis</name>
    <name type="common">Tea plant</name>
    <name type="synonym">Thea sinensis</name>
    <dbReference type="NCBI Taxonomy" id="4442"/>
    <lineage>
        <taxon>Eukaryota</taxon>
        <taxon>Viridiplantae</taxon>
        <taxon>Streptophyta</taxon>
        <taxon>Embryophyta</taxon>
        <taxon>Tracheophyta</taxon>
        <taxon>Spermatophyta</taxon>
        <taxon>Magnoliopsida</taxon>
        <taxon>eudicotyledons</taxon>
        <taxon>Gunneridae</taxon>
        <taxon>Pentapetalae</taxon>
        <taxon>asterids</taxon>
        <taxon>Ericales</taxon>
        <taxon>Theaceae</taxon>
        <taxon>Camellia</taxon>
    </lineage>
</organism>
<feature type="compositionally biased region" description="Basic residues" evidence="1">
    <location>
        <begin position="271"/>
        <end position="283"/>
    </location>
</feature>
<dbReference type="GO" id="GO:0015030">
    <property type="term" value="C:Cajal body"/>
    <property type="evidence" value="ECO:0007669"/>
    <property type="project" value="TreeGrafter"/>
</dbReference>
<sequence length="596" mass="67705">MDTTRLCVVFEDRHILSKAQKSQGLNQSWILLKPQHHNISDLSTYLTHIFDVHHSCPNGIILSMDGFVLPPFESTCILKDKDVISVKRKGGMSSEIVDKSDRENLIEQEEIVEKQPVLNCMPLLANEEFEKETGNFESEPEEDEDNVSGDTLHVDNSFGENVLSKKRKASKKLQSSKKKKRTMVPQDIENDFQTDQNESCPNDVLHRGKSIEKEKVSIVKSKPKRVSTPRSAERNNDIAEPLPNSKRFGKLQENGAGCVDAPHTPDGTKKVPSRSARRKKTKRQWLREIKRIEKELVASNLQLCERQSPEKHMPKDCIEQEEQSQNGEADDEIVPIVIRPGHIRFEPLGKDRAVQQSQVSVETFQWNGITSKKKGQKWGKENFQSNRRNGYKDSNKECSETMAVEEVKPSNDPINFDRLPPLTSFPKEGDVIAYRLLELSPTWTPDLCSFRVGKTSRCDPISHSILLTPVPEYPLIFEKQPDGDAWAQPPDNSLYREDGSLEIDFSTLVDVRIVKHGNSVPAKVETGWVNDRPVRNEVAISTVARSNNYKRKHVPKKGNKVNAQSPNSTNALPIEENGWSNKNSWHERMINNSLEK</sequence>
<dbReference type="AlphaFoldDB" id="A0A7J7GKZ5"/>
<dbReference type="InterPro" id="IPR056398">
    <property type="entry name" value="Tudor_Coilin"/>
</dbReference>
<reference evidence="5" key="1">
    <citation type="journal article" date="2020" name="Nat. Commun.">
        <title>Genome assembly of wild tea tree DASZ reveals pedigree and selection history of tea varieties.</title>
        <authorList>
            <person name="Zhang W."/>
            <person name="Zhang Y."/>
            <person name="Qiu H."/>
            <person name="Guo Y."/>
            <person name="Wan H."/>
            <person name="Zhang X."/>
            <person name="Scossa F."/>
            <person name="Alseekh S."/>
            <person name="Zhang Q."/>
            <person name="Wang P."/>
            <person name="Xu L."/>
            <person name="Schmidt M.H."/>
            <person name="Jia X."/>
            <person name="Li D."/>
            <person name="Zhu A."/>
            <person name="Guo F."/>
            <person name="Chen W."/>
            <person name="Ni D."/>
            <person name="Usadel B."/>
            <person name="Fernie A.R."/>
            <person name="Wen W."/>
        </authorList>
    </citation>
    <scope>NUCLEOTIDE SEQUENCE [LARGE SCALE GENOMIC DNA]</scope>
    <source>
        <strain evidence="5">cv. G240</strain>
    </source>
</reference>
<evidence type="ECO:0000259" key="2">
    <source>
        <dbReference type="Pfam" id="PF15862"/>
    </source>
</evidence>
<dbReference type="Pfam" id="PF15862">
    <property type="entry name" value="Coilin_N"/>
    <property type="match status" value="1"/>
</dbReference>
<feature type="domain" description="Coilin N-terminal" evidence="2">
    <location>
        <begin position="20"/>
        <end position="179"/>
    </location>
</feature>
<gene>
    <name evidence="4" type="ORF">HYC85_021215</name>
</gene>
<feature type="region of interest" description="Disordered" evidence="1">
    <location>
        <begin position="219"/>
        <end position="283"/>
    </location>
</feature>
<evidence type="ECO:0008006" key="6">
    <source>
        <dbReference type="Google" id="ProtNLM"/>
    </source>
</evidence>
<dbReference type="Pfam" id="PF23086">
    <property type="entry name" value="Tudor_Coilin"/>
    <property type="match status" value="1"/>
</dbReference>